<evidence type="ECO:0000256" key="4">
    <source>
        <dbReference type="ARBA" id="ARBA00023136"/>
    </source>
</evidence>
<evidence type="ECO:0000313" key="9">
    <source>
        <dbReference type="Proteomes" id="UP001321473"/>
    </source>
</evidence>
<evidence type="ECO:0000256" key="2">
    <source>
        <dbReference type="ARBA" id="ARBA00022692"/>
    </source>
</evidence>
<dbReference type="GO" id="GO:0016887">
    <property type="term" value="F:ATP hydrolysis activity"/>
    <property type="evidence" value="ECO:0007669"/>
    <property type="project" value="InterPro"/>
</dbReference>
<proteinExistence type="predicted"/>
<dbReference type="Pfam" id="PF00005">
    <property type="entry name" value="ABC_tran"/>
    <property type="match status" value="2"/>
</dbReference>
<keyword evidence="4 5" id="KW-0472">Membrane</keyword>
<dbReference type="GO" id="GO:0005319">
    <property type="term" value="F:lipid transporter activity"/>
    <property type="evidence" value="ECO:0007669"/>
    <property type="project" value="TreeGrafter"/>
</dbReference>
<feature type="domain" description="ABC-2 type transporter transmembrane" evidence="7">
    <location>
        <begin position="422"/>
        <end position="600"/>
    </location>
</feature>
<comment type="subcellular location">
    <subcellularLocation>
        <location evidence="1">Membrane</location>
        <topology evidence="1">Multi-pass membrane protein</topology>
    </subcellularLocation>
</comment>
<dbReference type="Pfam" id="PF12698">
    <property type="entry name" value="ABC2_membrane_3"/>
    <property type="match status" value="1"/>
</dbReference>
<feature type="transmembrane region" description="Helical" evidence="5">
    <location>
        <begin position="553"/>
        <end position="579"/>
    </location>
</feature>
<dbReference type="GO" id="GO:0005524">
    <property type="term" value="F:ATP binding"/>
    <property type="evidence" value="ECO:0007669"/>
    <property type="project" value="InterPro"/>
</dbReference>
<name>A0AAQ4DR99_AMBAM</name>
<evidence type="ECO:0000313" key="8">
    <source>
        <dbReference type="EMBL" id="KAK8764989.1"/>
    </source>
</evidence>
<accession>A0AAQ4DR99</accession>
<sequence>MIKMVTGMVHPSSGQIIVDNYDVVLHTEEARERIAYCPAHDVLFDELTVEEHLLFFAMLKGLAMNKIRPEINLLLTDIQMSSYMSYRPSILSDGMKRLLCVAITLLVASKCKIMIFDEPTATMDPHSQREVWELLLKARRHCCILMTTQNLHEADVLADKIGIMNKGLLWCCGSPGFLRERFGAGYNIRIVKEAGCQADALEALFKRHIPHAVVKQDTNFEVEYAVGANPGNRRLTAMFKELDRERRNLKIGAISVAMSSLEEVLDKSPTILMGADSTSGMSCITPISFSRYERLCTAQVRWVVPVSVLLLATGLQHMFTEDKMVSSNFYTDRMVYTTTELGGLAPMAFITANQSVDPVMRHLKKLFSEQDIRLIDISADQTSLRLLDFADRNPRSYNYRLLFGAIFRANATLQRTERRACAQPTLWFNGQCPHAAPLLVNLYHSALLRNITGRPGARFQLTNQPQNNETVSEHLQGATGSGEKLDLHLLLQGKRSFAGLPLSADAVLVEVLMGIFTPLALCFHAASFVVLPINERCSKFKHLQMMTGVSGAVYWLSNFLFDTVLAGACAVFFVLIICFSHRDSSFGLSIMVIFLFFIGLMGALEPAILHYTATVAEARLLSLLPQVLDMLLRSVPTFTFTRGMSQLRRLRLENDVCLTGGEFLSNACRNVDLGHTISLKYCCNALPSRNSSAGIPSEGRLTMVQPYEPSSAVMAEVYVMLAEAVVLLAVSAVMDATAYGRLRRKLLGSCLGIIGVTGAGKTELMQLLTGLSESSSGDVFLGSHTLTLTPKEYASKLGYCPDTLGLPDHLTGREVNATRTPQWKRVACSSRHLAA</sequence>
<feature type="transmembrane region" description="Helical" evidence="5">
    <location>
        <begin position="586"/>
        <end position="604"/>
    </location>
</feature>
<dbReference type="Proteomes" id="UP001321473">
    <property type="component" value="Unassembled WGS sequence"/>
</dbReference>
<feature type="domain" description="ABC transporter" evidence="6">
    <location>
        <begin position="2"/>
        <end position="121"/>
    </location>
</feature>
<organism evidence="8 9">
    <name type="scientific">Amblyomma americanum</name>
    <name type="common">Lone star tick</name>
    <dbReference type="NCBI Taxonomy" id="6943"/>
    <lineage>
        <taxon>Eukaryota</taxon>
        <taxon>Metazoa</taxon>
        <taxon>Ecdysozoa</taxon>
        <taxon>Arthropoda</taxon>
        <taxon>Chelicerata</taxon>
        <taxon>Arachnida</taxon>
        <taxon>Acari</taxon>
        <taxon>Parasitiformes</taxon>
        <taxon>Ixodida</taxon>
        <taxon>Ixodoidea</taxon>
        <taxon>Ixodidae</taxon>
        <taxon>Amblyomminae</taxon>
        <taxon>Amblyomma</taxon>
    </lineage>
</organism>
<comment type="caution">
    <text evidence="8">The sequence shown here is derived from an EMBL/GenBank/DDBJ whole genome shotgun (WGS) entry which is preliminary data.</text>
</comment>
<keyword evidence="9" id="KW-1185">Reference proteome</keyword>
<feature type="transmembrane region" description="Helical" evidence="5">
    <location>
        <begin position="511"/>
        <end position="533"/>
    </location>
</feature>
<dbReference type="InterPro" id="IPR003439">
    <property type="entry name" value="ABC_transporter-like_ATP-bd"/>
</dbReference>
<dbReference type="InterPro" id="IPR026082">
    <property type="entry name" value="ABCA"/>
</dbReference>
<dbReference type="InterPro" id="IPR013525">
    <property type="entry name" value="ABC2_TM"/>
</dbReference>
<evidence type="ECO:0000256" key="3">
    <source>
        <dbReference type="ARBA" id="ARBA00022989"/>
    </source>
</evidence>
<evidence type="ECO:0000259" key="6">
    <source>
        <dbReference type="Pfam" id="PF00005"/>
    </source>
</evidence>
<feature type="transmembrane region" description="Helical" evidence="5">
    <location>
        <begin position="717"/>
        <end position="739"/>
    </location>
</feature>
<dbReference type="GO" id="GO:0140359">
    <property type="term" value="F:ABC-type transporter activity"/>
    <property type="evidence" value="ECO:0007669"/>
    <property type="project" value="InterPro"/>
</dbReference>
<keyword evidence="2 5" id="KW-0812">Transmembrane</keyword>
<dbReference type="InterPro" id="IPR027417">
    <property type="entry name" value="P-loop_NTPase"/>
</dbReference>
<dbReference type="PANTHER" id="PTHR19229:SF250">
    <property type="entry name" value="ABC TRANSPORTER DOMAIN-CONTAINING PROTEIN-RELATED"/>
    <property type="match status" value="1"/>
</dbReference>
<evidence type="ECO:0000256" key="1">
    <source>
        <dbReference type="ARBA" id="ARBA00004141"/>
    </source>
</evidence>
<evidence type="ECO:0000259" key="7">
    <source>
        <dbReference type="Pfam" id="PF12698"/>
    </source>
</evidence>
<dbReference type="EMBL" id="JARKHS020027842">
    <property type="protein sequence ID" value="KAK8764989.1"/>
    <property type="molecule type" value="Genomic_DNA"/>
</dbReference>
<keyword evidence="3 5" id="KW-1133">Transmembrane helix</keyword>
<evidence type="ECO:0000256" key="5">
    <source>
        <dbReference type="SAM" id="Phobius"/>
    </source>
</evidence>
<dbReference type="AlphaFoldDB" id="A0AAQ4DR99"/>
<dbReference type="Gene3D" id="3.40.50.300">
    <property type="entry name" value="P-loop containing nucleotide triphosphate hydrolases"/>
    <property type="match status" value="2"/>
</dbReference>
<gene>
    <name evidence="8" type="ORF">V5799_032403</name>
</gene>
<dbReference type="SUPFAM" id="SSF52540">
    <property type="entry name" value="P-loop containing nucleoside triphosphate hydrolases"/>
    <property type="match status" value="2"/>
</dbReference>
<dbReference type="GO" id="GO:0016020">
    <property type="term" value="C:membrane"/>
    <property type="evidence" value="ECO:0007669"/>
    <property type="project" value="UniProtKB-SubCell"/>
</dbReference>
<reference evidence="8 9" key="1">
    <citation type="journal article" date="2023" name="Arcadia Sci">
        <title>De novo assembly of a long-read Amblyomma americanum tick genome.</title>
        <authorList>
            <person name="Chou S."/>
            <person name="Poskanzer K.E."/>
            <person name="Rollins M."/>
            <person name="Thuy-Boun P.S."/>
        </authorList>
    </citation>
    <scope>NUCLEOTIDE SEQUENCE [LARGE SCALE GENOMIC DNA]</scope>
    <source>
        <strain evidence="8">F_SG_1</strain>
        <tissue evidence="8">Salivary glands</tissue>
    </source>
</reference>
<dbReference type="PANTHER" id="PTHR19229">
    <property type="entry name" value="ATP-BINDING CASSETTE TRANSPORTER SUBFAMILY A ABCA"/>
    <property type="match status" value="1"/>
</dbReference>
<feature type="domain" description="ABC transporter" evidence="6">
    <location>
        <begin position="748"/>
        <end position="815"/>
    </location>
</feature>
<protein>
    <submittedName>
        <fullName evidence="8">Uncharacterized protein</fullName>
    </submittedName>
</protein>